<keyword evidence="3" id="KW-1185">Reference proteome</keyword>
<dbReference type="SUPFAM" id="SSF54427">
    <property type="entry name" value="NTF2-like"/>
    <property type="match status" value="1"/>
</dbReference>
<dbReference type="Pfam" id="PF14534">
    <property type="entry name" value="DUF4440"/>
    <property type="match status" value="1"/>
</dbReference>
<evidence type="ECO:0000313" key="2">
    <source>
        <dbReference type="EMBL" id="MBL0887695.1"/>
    </source>
</evidence>
<reference evidence="2 3" key="1">
    <citation type="journal article" date="2021" name="Arch. Microbiol.">
        <title>Myceligenerans indicum sp. nov., an actinobacterium isolated from mangrove sediment of Sundarbans, India.</title>
        <authorList>
            <person name="Asha K."/>
            <person name="Bhadury P."/>
        </authorList>
    </citation>
    <scope>NUCLEOTIDE SEQUENCE [LARGE SCALE GENOMIC DNA]</scope>
    <source>
        <strain evidence="2 3">I2</strain>
    </source>
</reference>
<dbReference type="RefSeq" id="WP_201849100.1">
    <property type="nucleotide sequence ID" value="NZ_JABBYC010000034.1"/>
</dbReference>
<feature type="domain" description="DUF4440" evidence="1">
    <location>
        <begin position="10"/>
        <end position="119"/>
    </location>
</feature>
<dbReference type="Gene3D" id="3.10.450.50">
    <property type="match status" value="1"/>
</dbReference>
<dbReference type="EMBL" id="JABBYC010000034">
    <property type="protein sequence ID" value="MBL0887695.1"/>
    <property type="molecule type" value="Genomic_DNA"/>
</dbReference>
<protein>
    <submittedName>
        <fullName evidence="2">SgcJ/EcaC family oxidoreductase</fullName>
    </submittedName>
</protein>
<sequence length="151" mass="16418">MNAAELTAEITAVLRRSQDAWDRGDGAAYGACFTPDATDVTFVGTVYRGAEAIGRAHQALFDSFLKDTRLHTDVLSVDLLTPDVAVAVTSGDVARKRPRHLGKRATYTLVRDAEGTWRIAAVQKTKHNRLMEAISFALQPATAPAGRVDRH</sequence>
<dbReference type="InterPro" id="IPR011944">
    <property type="entry name" value="Steroid_delta5-4_isomerase"/>
</dbReference>
<dbReference type="Proteomes" id="UP000675409">
    <property type="component" value="Unassembled WGS sequence"/>
</dbReference>
<accession>A0ABS1LN54</accession>
<dbReference type="InterPro" id="IPR027843">
    <property type="entry name" value="DUF4440"/>
</dbReference>
<comment type="caution">
    <text evidence="2">The sequence shown here is derived from an EMBL/GenBank/DDBJ whole genome shotgun (WGS) entry which is preliminary data.</text>
</comment>
<proteinExistence type="predicted"/>
<evidence type="ECO:0000313" key="3">
    <source>
        <dbReference type="Proteomes" id="UP000675409"/>
    </source>
</evidence>
<name>A0ABS1LN54_9MICO</name>
<dbReference type="NCBIfam" id="TIGR02246">
    <property type="entry name" value="SgcJ/EcaC family oxidoreductase"/>
    <property type="match status" value="1"/>
</dbReference>
<dbReference type="InterPro" id="IPR032710">
    <property type="entry name" value="NTF2-like_dom_sf"/>
</dbReference>
<organism evidence="2 3">
    <name type="scientific">Myceligenerans indicum</name>
    <dbReference type="NCBI Taxonomy" id="2593663"/>
    <lineage>
        <taxon>Bacteria</taxon>
        <taxon>Bacillati</taxon>
        <taxon>Actinomycetota</taxon>
        <taxon>Actinomycetes</taxon>
        <taxon>Micrococcales</taxon>
        <taxon>Promicromonosporaceae</taxon>
        <taxon>Myceligenerans</taxon>
    </lineage>
</organism>
<gene>
    <name evidence="2" type="ORF">HGK34_15655</name>
</gene>
<evidence type="ECO:0000259" key="1">
    <source>
        <dbReference type="Pfam" id="PF14534"/>
    </source>
</evidence>